<dbReference type="AlphaFoldDB" id="A0A2H0N685"/>
<dbReference type="Proteomes" id="UP000229600">
    <property type="component" value="Unassembled WGS sequence"/>
</dbReference>
<gene>
    <name evidence="2" type="ORF">COV59_05560</name>
</gene>
<proteinExistence type="predicted"/>
<comment type="caution">
    <text evidence="2">The sequence shown here is derived from an EMBL/GenBank/DDBJ whole genome shotgun (WGS) entry which is preliminary data.</text>
</comment>
<reference evidence="2 3" key="1">
    <citation type="submission" date="2017-09" db="EMBL/GenBank/DDBJ databases">
        <title>Depth-based differentiation of microbial function through sediment-hosted aquifers and enrichment of novel symbionts in the deep terrestrial subsurface.</title>
        <authorList>
            <person name="Probst A.J."/>
            <person name="Ladd B."/>
            <person name="Jarett J.K."/>
            <person name="Geller-Mcgrath D.E."/>
            <person name="Sieber C.M."/>
            <person name="Emerson J.B."/>
            <person name="Anantharaman K."/>
            <person name="Thomas B.C."/>
            <person name="Malmstrom R."/>
            <person name="Stieglmeier M."/>
            <person name="Klingl A."/>
            <person name="Woyke T."/>
            <person name="Ryan C.M."/>
            <person name="Banfield J.F."/>
        </authorList>
    </citation>
    <scope>NUCLEOTIDE SEQUENCE [LARGE SCALE GENOMIC DNA]</scope>
    <source>
        <strain evidence="2">CG11_big_fil_rev_8_21_14_0_20_39_34</strain>
    </source>
</reference>
<name>A0A2H0N685_9BACT</name>
<sequence>MADTIPIYKTQSDAQGNWTLQIKTPTEGGMHAAVIVTQDGQKDTVLFHVQDKPGTSPETLPVEISPKTTILQTSQSPQQDNTPKVSVSVGFLWIPMVLLVLFILVLVGNMIRLAKKADLTQKEQKRGKYTNHALLLGIAILLSTLGAFLYFDYHSYKNIAKQILPKTQSISDRISPYQVPTPISGDITGLILDSVEMTPVEGVDVSVGEIGIRTGQSGQFRFMQSKNVNGIKVTQSDLPTPVYYAINSVKDNRLYYNSAMFSELFHILDLESRQFIGQIYENLDDHVKAEKKLEDFIQGYEPLFGKTDFPVGKMTIQSIETLNRKRVLGYNHLFDHLVKINIIKNSFVRTYYLNYDNGQWTYVD</sequence>
<feature type="transmembrane region" description="Helical" evidence="1">
    <location>
        <begin position="132"/>
        <end position="151"/>
    </location>
</feature>
<organism evidence="2 3">
    <name type="scientific">Candidatus Magasanikbacteria bacterium CG11_big_fil_rev_8_21_14_0_20_39_34</name>
    <dbReference type="NCBI Taxonomy" id="1974653"/>
    <lineage>
        <taxon>Bacteria</taxon>
        <taxon>Candidatus Magasanikiibacteriota</taxon>
    </lineage>
</organism>
<evidence type="ECO:0000313" key="2">
    <source>
        <dbReference type="EMBL" id="PIR03625.1"/>
    </source>
</evidence>
<keyword evidence="1" id="KW-0472">Membrane</keyword>
<evidence type="ECO:0000313" key="3">
    <source>
        <dbReference type="Proteomes" id="UP000229600"/>
    </source>
</evidence>
<dbReference type="EMBL" id="PCWN01000011">
    <property type="protein sequence ID" value="PIR03625.1"/>
    <property type="molecule type" value="Genomic_DNA"/>
</dbReference>
<keyword evidence="1" id="KW-0812">Transmembrane</keyword>
<keyword evidence="1" id="KW-1133">Transmembrane helix</keyword>
<evidence type="ECO:0000256" key="1">
    <source>
        <dbReference type="SAM" id="Phobius"/>
    </source>
</evidence>
<feature type="transmembrane region" description="Helical" evidence="1">
    <location>
        <begin position="91"/>
        <end position="111"/>
    </location>
</feature>
<protein>
    <submittedName>
        <fullName evidence="2">Uncharacterized protein</fullName>
    </submittedName>
</protein>
<accession>A0A2H0N685</accession>